<dbReference type="GO" id="GO:0005886">
    <property type="term" value="C:plasma membrane"/>
    <property type="evidence" value="ECO:0007669"/>
    <property type="project" value="UniProtKB-SubCell"/>
</dbReference>
<sequence>MMGRLDFLVAFGLAAGVHVAGFGYFAATGGFEGTGAEGRAALSLQAASPGVADLVAEWEAVPEVSQVSQSPEAPVSEPAFTKVNVWSDSPVDVSVSKLGEGPQILTAPVVSAARSPVLAAVQVPAPREPDAGRDIEIARVIAPAMPEAPPSAPAFEAPEEAVTAALTTPRPIARPVRRETAPTAAIVARGTGGGVSAGNLGATQVVATLSPAAWQAAQAAWASKIQSRIARHQSYPRGARGEGRVRLQMDILADGRLGGVRIDRSSGVAAFDTAALRAAEAAAPFPPAPDGLQRARYAFAQWVNFSR</sequence>
<proteinExistence type="inferred from homology"/>
<dbReference type="AlphaFoldDB" id="A0A238J3S1"/>
<comment type="similarity">
    <text evidence="2">Belongs to the TonB family.</text>
</comment>
<evidence type="ECO:0000256" key="3">
    <source>
        <dbReference type="ARBA" id="ARBA00022448"/>
    </source>
</evidence>
<protein>
    <submittedName>
        <fullName evidence="11">Gram-negative bacterial tonB protein</fullName>
    </submittedName>
</protein>
<dbReference type="EMBL" id="FXXQ01000010">
    <property type="protein sequence ID" value="SMX24815.1"/>
    <property type="molecule type" value="Genomic_DNA"/>
</dbReference>
<evidence type="ECO:0000313" key="12">
    <source>
        <dbReference type="Proteomes" id="UP000201838"/>
    </source>
</evidence>
<keyword evidence="6" id="KW-0812">Transmembrane</keyword>
<dbReference type="SUPFAM" id="SSF74653">
    <property type="entry name" value="TolA/TonB C-terminal domain"/>
    <property type="match status" value="1"/>
</dbReference>
<dbReference type="RefSeq" id="WP_093975020.1">
    <property type="nucleotide sequence ID" value="NZ_FXXQ01000010.1"/>
</dbReference>
<evidence type="ECO:0000256" key="7">
    <source>
        <dbReference type="ARBA" id="ARBA00022927"/>
    </source>
</evidence>
<evidence type="ECO:0000256" key="8">
    <source>
        <dbReference type="ARBA" id="ARBA00022989"/>
    </source>
</evidence>
<dbReference type="Pfam" id="PF13103">
    <property type="entry name" value="TonB_2"/>
    <property type="match status" value="1"/>
</dbReference>
<dbReference type="Gene3D" id="3.30.1150.10">
    <property type="match status" value="1"/>
</dbReference>
<dbReference type="GO" id="GO:0015031">
    <property type="term" value="P:protein transport"/>
    <property type="evidence" value="ECO:0007669"/>
    <property type="project" value="UniProtKB-KW"/>
</dbReference>
<dbReference type="GO" id="GO:0055085">
    <property type="term" value="P:transmembrane transport"/>
    <property type="evidence" value="ECO:0007669"/>
    <property type="project" value="InterPro"/>
</dbReference>
<gene>
    <name evidence="11" type="ORF">BOA8489_02944</name>
</gene>
<dbReference type="OrthoDB" id="7722272at2"/>
<evidence type="ECO:0000256" key="2">
    <source>
        <dbReference type="ARBA" id="ARBA00006555"/>
    </source>
</evidence>
<dbReference type="PROSITE" id="PS52015">
    <property type="entry name" value="TONB_CTD"/>
    <property type="match status" value="1"/>
</dbReference>
<evidence type="ECO:0000259" key="10">
    <source>
        <dbReference type="PROSITE" id="PS52015"/>
    </source>
</evidence>
<keyword evidence="12" id="KW-1185">Reference proteome</keyword>
<dbReference type="PANTHER" id="PTHR33446">
    <property type="entry name" value="PROTEIN TONB-RELATED"/>
    <property type="match status" value="1"/>
</dbReference>
<evidence type="ECO:0000256" key="9">
    <source>
        <dbReference type="ARBA" id="ARBA00023136"/>
    </source>
</evidence>
<reference evidence="11 12" key="1">
    <citation type="submission" date="2017-05" db="EMBL/GenBank/DDBJ databases">
        <authorList>
            <person name="Song R."/>
            <person name="Chenine A.L."/>
            <person name="Ruprecht R.M."/>
        </authorList>
    </citation>
    <scope>NUCLEOTIDE SEQUENCE [LARGE SCALE GENOMIC DNA]</scope>
    <source>
        <strain evidence="11 12">CECT 8489</strain>
    </source>
</reference>
<accession>A0A238J3S1</accession>
<dbReference type="InterPro" id="IPR051045">
    <property type="entry name" value="TonB-dependent_transducer"/>
</dbReference>
<keyword evidence="4" id="KW-1003">Cell membrane</keyword>
<evidence type="ECO:0000256" key="4">
    <source>
        <dbReference type="ARBA" id="ARBA00022475"/>
    </source>
</evidence>
<comment type="subcellular location">
    <subcellularLocation>
        <location evidence="1">Cell inner membrane</location>
        <topology evidence="1">Single-pass membrane protein</topology>
        <orientation evidence="1">Periplasmic side</orientation>
    </subcellularLocation>
</comment>
<evidence type="ECO:0000313" key="11">
    <source>
        <dbReference type="EMBL" id="SMX24815.1"/>
    </source>
</evidence>
<dbReference type="InterPro" id="IPR006260">
    <property type="entry name" value="TonB/TolA_C"/>
</dbReference>
<dbReference type="InterPro" id="IPR037682">
    <property type="entry name" value="TonB_C"/>
</dbReference>
<evidence type="ECO:0000256" key="6">
    <source>
        <dbReference type="ARBA" id="ARBA00022692"/>
    </source>
</evidence>
<keyword evidence="7" id="KW-0653">Protein transport</keyword>
<dbReference type="PANTHER" id="PTHR33446:SF13">
    <property type="entry name" value="TONB PROTEIN"/>
    <property type="match status" value="1"/>
</dbReference>
<keyword evidence="8" id="KW-1133">Transmembrane helix</keyword>
<dbReference type="Proteomes" id="UP000201838">
    <property type="component" value="Unassembled WGS sequence"/>
</dbReference>
<keyword evidence="9" id="KW-0472">Membrane</keyword>
<feature type="domain" description="TonB C-terminal" evidence="10">
    <location>
        <begin position="217"/>
        <end position="307"/>
    </location>
</feature>
<evidence type="ECO:0000256" key="1">
    <source>
        <dbReference type="ARBA" id="ARBA00004383"/>
    </source>
</evidence>
<keyword evidence="3" id="KW-0813">Transport</keyword>
<name>A0A238J3S1_9RHOB</name>
<evidence type="ECO:0000256" key="5">
    <source>
        <dbReference type="ARBA" id="ARBA00022519"/>
    </source>
</evidence>
<organism evidence="11 12">
    <name type="scientific">Boseongicola aestuarii</name>
    <dbReference type="NCBI Taxonomy" id="1470561"/>
    <lineage>
        <taxon>Bacteria</taxon>
        <taxon>Pseudomonadati</taxon>
        <taxon>Pseudomonadota</taxon>
        <taxon>Alphaproteobacteria</taxon>
        <taxon>Rhodobacterales</taxon>
        <taxon>Paracoccaceae</taxon>
        <taxon>Boseongicola</taxon>
    </lineage>
</organism>
<keyword evidence="5" id="KW-0997">Cell inner membrane</keyword>
<dbReference type="NCBIfam" id="TIGR01352">
    <property type="entry name" value="tonB_Cterm"/>
    <property type="match status" value="1"/>
</dbReference>